<dbReference type="InterPro" id="IPR000917">
    <property type="entry name" value="Sulfatase_N"/>
</dbReference>
<dbReference type="InterPro" id="IPR000601">
    <property type="entry name" value="PKD_dom"/>
</dbReference>
<evidence type="ECO:0000256" key="3">
    <source>
        <dbReference type="ARBA" id="ARBA00022801"/>
    </source>
</evidence>
<evidence type="ECO:0000313" key="9">
    <source>
        <dbReference type="Proteomes" id="UP000034694"/>
    </source>
</evidence>
<keyword evidence="2" id="KW-0479">Metal-binding</keyword>
<dbReference type="PROSITE" id="PS00018">
    <property type="entry name" value="EF_HAND_1"/>
    <property type="match status" value="1"/>
</dbReference>
<dbReference type="PANTHER" id="PTHR42693">
    <property type="entry name" value="ARYLSULFATASE FAMILY MEMBER"/>
    <property type="match status" value="1"/>
</dbReference>
<comment type="similarity">
    <text evidence="1">Belongs to the sulfatase family.</text>
</comment>
<keyword evidence="6" id="KW-0732">Signal</keyword>
<evidence type="ECO:0000256" key="5">
    <source>
        <dbReference type="SAM" id="MobiDB-lite"/>
    </source>
</evidence>
<dbReference type="Proteomes" id="UP000034694">
    <property type="component" value="Unassembled WGS sequence"/>
</dbReference>
<feature type="signal peptide" evidence="6">
    <location>
        <begin position="1"/>
        <end position="20"/>
    </location>
</feature>
<dbReference type="InterPro" id="IPR017850">
    <property type="entry name" value="Alkaline_phosphatase_core_sf"/>
</dbReference>
<organism evidence="8 9">
    <name type="scientific">Candidatus Amesbacteria bacterium GW2011_GWB1_48_13</name>
    <dbReference type="NCBI Taxonomy" id="1618362"/>
    <lineage>
        <taxon>Bacteria</taxon>
        <taxon>Candidatus Amesiibacteriota</taxon>
    </lineage>
</organism>
<accession>A0A0G1UPK4</accession>
<dbReference type="PROSITE" id="PS00149">
    <property type="entry name" value="SULFATASE_2"/>
    <property type="match status" value="1"/>
</dbReference>
<name>A0A0G1UPK4_9BACT</name>
<dbReference type="SUPFAM" id="SSF49299">
    <property type="entry name" value="PKD domain"/>
    <property type="match status" value="1"/>
</dbReference>
<dbReference type="Gene3D" id="1.10.1330.10">
    <property type="entry name" value="Dockerin domain"/>
    <property type="match status" value="1"/>
</dbReference>
<feature type="domain" description="PKD" evidence="7">
    <location>
        <begin position="439"/>
        <end position="506"/>
    </location>
</feature>
<reference evidence="8 9" key="1">
    <citation type="journal article" date="2015" name="Nature">
        <title>rRNA introns, odd ribosomes, and small enigmatic genomes across a large radiation of phyla.</title>
        <authorList>
            <person name="Brown C.T."/>
            <person name="Hug L.A."/>
            <person name="Thomas B.C."/>
            <person name="Sharon I."/>
            <person name="Castelle C.J."/>
            <person name="Singh A."/>
            <person name="Wilkins M.J."/>
            <person name="Williams K.H."/>
            <person name="Banfield J.F."/>
        </authorList>
    </citation>
    <scope>NUCLEOTIDE SEQUENCE [LARGE SCALE GENOMIC DNA]</scope>
</reference>
<dbReference type="InterPro" id="IPR022409">
    <property type="entry name" value="PKD/Chitinase_dom"/>
</dbReference>
<evidence type="ECO:0000256" key="4">
    <source>
        <dbReference type="ARBA" id="ARBA00022837"/>
    </source>
</evidence>
<keyword evidence="4" id="KW-0106">Calcium</keyword>
<dbReference type="InterPro" id="IPR013783">
    <property type="entry name" value="Ig-like_fold"/>
</dbReference>
<gene>
    <name evidence="8" type="ORF">UY28_C0039G0003</name>
</gene>
<dbReference type="Gene3D" id="2.60.40.10">
    <property type="entry name" value="Immunoglobulins"/>
    <property type="match status" value="1"/>
</dbReference>
<evidence type="ECO:0000256" key="2">
    <source>
        <dbReference type="ARBA" id="ARBA00022723"/>
    </source>
</evidence>
<feature type="chain" id="PRO_5002540052" evidence="6">
    <location>
        <begin position="21"/>
        <end position="595"/>
    </location>
</feature>
<dbReference type="InterPro" id="IPR036439">
    <property type="entry name" value="Dockerin_dom_sf"/>
</dbReference>
<dbReference type="SMART" id="SM00089">
    <property type="entry name" value="PKD"/>
    <property type="match status" value="1"/>
</dbReference>
<dbReference type="Gene3D" id="3.40.720.10">
    <property type="entry name" value="Alkaline Phosphatase, subunit A"/>
    <property type="match status" value="1"/>
</dbReference>
<dbReference type="InterPro" id="IPR024607">
    <property type="entry name" value="Sulfatase_CS"/>
</dbReference>
<dbReference type="AlphaFoldDB" id="A0A0G1UPK4"/>
<comment type="caution">
    <text evidence="8">The sequence shown here is derived from an EMBL/GenBank/DDBJ whole genome shotgun (WGS) entry which is preliminary data.</text>
</comment>
<dbReference type="GO" id="GO:0046872">
    <property type="term" value="F:metal ion binding"/>
    <property type="evidence" value="ECO:0007669"/>
    <property type="project" value="UniProtKB-KW"/>
</dbReference>
<dbReference type="EMBL" id="LCPK01000039">
    <property type="protein sequence ID" value="KKU96021.1"/>
    <property type="molecule type" value="Genomic_DNA"/>
</dbReference>
<evidence type="ECO:0000259" key="7">
    <source>
        <dbReference type="PROSITE" id="PS50093"/>
    </source>
</evidence>
<dbReference type="InterPro" id="IPR035986">
    <property type="entry name" value="PKD_dom_sf"/>
</dbReference>
<dbReference type="PATRIC" id="fig|1618362.3.peg.973"/>
<feature type="region of interest" description="Disordered" evidence="5">
    <location>
        <begin position="521"/>
        <end position="547"/>
    </location>
</feature>
<protein>
    <submittedName>
        <fullName evidence="8">N-acetylgalactosamine-6-sulfatase</fullName>
    </submittedName>
</protein>
<dbReference type="InterPro" id="IPR050738">
    <property type="entry name" value="Sulfatase"/>
</dbReference>
<dbReference type="InterPro" id="IPR018247">
    <property type="entry name" value="EF_Hand_1_Ca_BS"/>
</dbReference>
<dbReference type="GO" id="GO:0004065">
    <property type="term" value="F:arylsulfatase activity"/>
    <property type="evidence" value="ECO:0007669"/>
    <property type="project" value="TreeGrafter"/>
</dbReference>
<sequence>MRKLFLGIFLLLIFPGFARAQSTKPNFVIIIADDLGYGDVGVYGQTKIKTPNIDKLAAQGLKFTDFYANSSVCCPTRASFFTGRYSKRVGIDEIIQLTGASSTLGIASSEVTLPEAVKPGGYSTKLVGKWHLGHQSQFNPTLHGFDSFYGVLYSNNYSDGLIPLYRDTSVIESQTDQRYLTSNFTQEAVGFIDTHKTQPFFLVLSYTAPHVPLFANPGWVGKSAGGLYGDVVEEMDWGIGQVVAKLDQLSLSGNTLVFFVSDNGPSIYNDADGGSPGPLYCGKGSYFEGGIRVPAIARWPGKISPGSSTITPAVLFDLYPTLIKLAGLSLPTGKVMDGHDIGSLLFGTGVRPDDDFGFTWLGQTRAVRMGKWKLLTQYSGGQAWMDECGAAAHPVLLYNLDIDPGEKTNLASQFPKVASFLNTEAITFQSSLASSSNHPPIARFTAVPSASNPRTITFNASPSTDKEGSVSSYNWDFGDNSTGTGSQPLHTYAANGTYTVTLRVTDGGSLSDGTIQDMVVSGNSITPTKTPTKTPTPSTSKPGDANGDNLVNGLDYLIWLSHFGQNVSGPVNGDFNNNGVVNGADYLIWLSNYGL</sequence>
<feature type="compositionally biased region" description="Low complexity" evidence="5">
    <location>
        <begin position="526"/>
        <end position="542"/>
    </location>
</feature>
<dbReference type="SUPFAM" id="SSF53649">
    <property type="entry name" value="Alkaline phosphatase-like"/>
    <property type="match status" value="1"/>
</dbReference>
<dbReference type="GO" id="GO:0000272">
    <property type="term" value="P:polysaccharide catabolic process"/>
    <property type="evidence" value="ECO:0007669"/>
    <property type="project" value="InterPro"/>
</dbReference>
<proteinExistence type="inferred from homology"/>
<dbReference type="Gene3D" id="3.30.1120.10">
    <property type="match status" value="1"/>
</dbReference>
<dbReference type="Pfam" id="PF00884">
    <property type="entry name" value="Sulfatase"/>
    <property type="match status" value="1"/>
</dbReference>
<dbReference type="PANTHER" id="PTHR42693:SF33">
    <property type="entry name" value="ARYLSULFATASE"/>
    <property type="match status" value="1"/>
</dbReference>
<evidence type="ECO:0000256" key="1">
    <source>
        <dbReference type="ARBA" id="ARBA00008779"/>
    </source>
</evidence>
<keyword evidence="3" id="KW-0378">Hydrolase</keyword>
<evidence type="ECO:0000256" key="6">
    <source>
        <dbReference type="SAM" id="SignalP"/>
    </source>
</evidence>
<dbReference type="PROSITE" id="PS50093">
    <property type="entry name" value="PKD"/>
    <property type="match status" value="1"/>
</dbReference>
<dbReference type="CDD" id="cd00146">
    <property type="entry name" value="PKD"/>
    <property type="match status" value="1"/>
</dbReference>
<dbReference type="CDD" id="cd16026">
    <property type="entry name" value="GALNS_like"/>
    <property type="match status" value="1"/>
</dbReference>
<evidence type="ECO:0000313" key="8">
    <source>
        <dbReference type="EMBL" id="KKU96021.1"/>
    </source>
</evidence>
<dbReference type="SUPFAM" id="SSF63446">
    <property type="entry name" value="Type I dockerin domain"/>
    <property type="match status" value="1"/>
</dbReference>
<dbReference type="Pfam" id="PF18911">
    <property type="entry name" value="PKD_4"/>
    <property type="match status" value="1"/>
</dbReference>
<dbReference type="PROSITE" id="PS00523">
    <property type="entry name" value="SULFATASE_1"/>
    <property type="match status" value="1"/>
</dbReference>